<organism evidence="2 3">
    <name type="scientific">Chionoecetes opilio</name>
    <name type="common">Atlantic snow crab</name>
    <name type="synonym">Cancer opilio</name>
    <dbReference type="NCBI Taxonomy" id="41210"/>
    <lineage>
        <taxon>Eukaryota</taxon>
        <taxon>Metazoa</taxon>
        <taxon>Ecdysozoa</taxon>
        <taxon>Arthropoda</taxon>
        <taxon>Crustacea</taxon>
        <taxon>Multicrustacea</taxon>
        <taxon>Malacostraca</taxon>
        <taxon>Eumalacostraca</taxon>
        <taxon>Eucarida</taxon>
        <taxon>Decapoda</taxon>
        <taxon>Pleocyemata</taxon>
        <taxon>Brachyura</taxon>
        <taxon>Eubrachyura</taxon>
        <taxon>Majoidea</taxon>
        <taxon>Majidae</taxon>
        <taxon>Chionoecetes</taxon>
    </lineage>
</organism>
<dbReference type="Proteomes" id="UP000770661">
    <property type="component" value="Unassembled WGS sequence"/>
</dbReference>
<proteinExistence type="predicted"/>
<comment type="caution">
    <text evidence="2">The sequence shown here is derived from an EMBL/GenBank/DDBJ whole genome shotgun (WGS) entry which is preliminary data.</text>
</comment>
<protein>
    <submittedName>
        <fullName evidence="2">Uncharacterized protein</fullName>
    </submittedName>
</protein>
<feature type="compositionally biased region" description="Gly residues" evidence="1">
    <location>
        <begin position="16"/>
        <end position="29"/>
    </location>
</feature>
<evidence type="ECO:0000313" key="3">
    <source>
        <dbReference type="Proteomes" id="UP000770661"/>
    </source>
</evidence>
<name>A0A8J4XW63_CHIOP</name>
<dbReference type="OrthoDB" id="300641at2759"/>
<accession>A0A8J4XW63</accession>
<keyword evidence="3" id="KW-1185">Reference proteome</keyword>
<feature type="region of interest" description="Disordered" evidence="1">
    <location>
        <begin position="1"/>
        <end position="38"/>
    </location>
</feature>
<reference evidence="2" key="1">
    <citation type="submission" date="2020-07" db="EMBL/GenBank/DDBJ databases">
        <title>The High-quality genome of the commercially important snow crab, Chionoecetes opilio.</title>
        <authorList>
            <person name="Jeong J.-H."/>
            <person name="Ryu S."/>
        </authorList>
    </citation>
    <scope>NUCLEOTIDE SEQUENCE</scope>
    <source>
        <strain evidence="2">MADBK_172401_WGS</strain>
        <tissue evidence="2">Digestive gland</tissue>
    </source>
</reference>
<dbReference type="AlphaFoldDB" id="A0A8J4XW63"/>
<evidence type="ECO:0000313" key="2">
    <source>
        <dbReference type="EMBL" id="KAG0715270.1"/>
    </source>
</evidence>
<evidence type="ECO:0000256" key="1">
    <source>
        <dbReference type="SAM" id="MobiDB-lite"/>
    </source>
</evidence>
<dbReference type="EMBL" id="JACEEZ010019844">
    <property type="protein sequence ID" value="KAG0715270.1"/>
    <property type="molecule type" value="Genomic_DNA"/>
</dbReference>
<sequence length="184" mass="19693">MLASHHTGGEERRVGDGWGVSGGRGGVGGRGDDGEGGSSSVVVMVRMVSLAGYTRLPQGNGKLFSGMISRHNQQENLSCQHCLRQGRWPMRNLSLYSASKTCTSSTGSASRPAPQGHYAWQPQQEGMTGTPTCRSCHYSCYGCSGPQDYECTKCWGDAELYSPSKNTAIAVTRWVTNASRGSPH</sequence>
<gene>
    <name evidence="2" type="ORF">GWK47_012321</name>
</gene>